<keyword evidence="3" id="KW-0732">Signal</keyword>
<feature type="chain" id="PRO_5043775383" description="Carboxylesterase type B domain-containing protein" evidence="3">
    <location>
        <begin position="23"/>
        <end position="700"/>
    </location>
</feature>
<dbReference type="Gene3D" id="3.40.50.1820">
    <property type="entry name" value="alpha/beta hydrolase"/>
    <property type="match status" value="1"/>
</dbReference>
<organism evidence="5 6">
    <name type="scientific">Pristionchus entomophagus</name>
    <dbReference type="NCBI Taxonomy" id="358040"/>
    <lineage>
        <taxon>Eukaryota</taxon>
        <taxon>Metazoa</taxon>
        <taxon>Ecdysozoa</taxon>
        <taxon>Nematoda</taxon>
        <taxon>Chromadorea</taxon>
        <taxon>Rhabditida</taxon>
        <taxon>Rhabditina</taxon>
        <taxon>Diplogasteromorpha</taxon>
        <taxon>Diplogasteroidea</taxon>
        <taxon>Neodiplogasteridae</taxon>
        <taxon>Pristionchus</taxon>
    </lineage>
</organism>
<feature type="non-terminal residue" evidence="5">
    <location>
        <position position="1"/>
    </location>
</feature>
<keyword evidence="2" id="KW-0812">Transmembrane</keyword>
<evidence type="ECO:0000256" key="1">
    <source>
        <dbReference type="ARBA" id="ARBA00010515"/>
    </source>
</evidence>
<dbReference type="InterPro" id="IPR050309">
    <property type="entry name" value="Type-B_Carboxylest/Lipase"/>
</dbReference>
<protein>
    <recommendedName>
        <fullName evidence="4">Carboxylesterase type B domain-containing protein</fullName>
    </recommendedName>
</protein>
<evidence type="ECO:0000313" key="6">
    <source>
        <dbReference type="Proteomes" id="UP001432027"/>
    </source>
</evidence>
<gene>
    <name evidence="5" type="ORF">PENTCL1PPCAC_26429</name>
</gene>
<dbReference type="InterPro" id="IPR029058">
    <property type="entry name" value="AB_hydrolase_fold"/>
</dbReference>
<dbReference type="Pfam" id="PF00135">
    <property type="entry name" value="COesterase"/>
    <property type="match status" value="1"/>
</dbReference>
<keyword evidence="6" id="KW-1185">Reference proteome</keyword>
<dbReference type="Proteomes" id="UP001432027">
    <property type="component" value="Unassembled WGS sequence"/>
</dbReference>
<evidence type="ECO:0000256" key="3">
    <source>
        <dbReference type="SAM" id="SignalP"/>
    </source>
</evidence>
<dbReference type="PANTHER" id="PTHR11559">
    <property type="entry name" value="CARBOXYLESTERASE"/>
    <property type="match status" value="1"/>
</dbReference>
<keyword evidence="2" id="KW-1133">Transmembrane helix</keyword>
<dbReference type="InterPro" id="IPR019819">
    <property type="entry name" value="Carboxylesterase_B_CS"/>
</dbReference>
<feature type="domain" description="Carboxylesterase type B" evidence="4">
    <location>
        <begin position="28"/>
        <end position="603"/>
    </location>
</feature>
<dbReference type="InterPro" id="IPR002018">
    <property type="entry name" value="CarbesteraseB"/>
</dbReference>
<evidence type="ECO:0000256" key="2">
    <source>
        <dbReference type="SAM" id="Phobius"/>
    </source>
</evidence>
<reference evidence="5" key="1">
    <citation type="submission" date="2023-10" db="EMBL/GenBank/DDBJ databases">
        <title>Genome assembly of Pristionchus species.</title>
        <authorList>
            <person name="Yoshida K."/>
            <person name="Sommer R.J."/>
        </authorList>
    </citation>
    <scope>NUCLEOTIDE SEQUENCE</scope>
    <source>
        <strain evidence="5">RS0144</strain>
    </source>
</reference>
<feature type="transmembrane region" description="Helical" evidence="2">
    <location>
        <begin position="657"/>
        <end position="681"/>
    </location>
</feature>
<dbReference type="EMBL" id="BTSX01000006">
    <property type="protein sequence ID" value="GMT04255.1"/>
    <property type="molecule type" value="Genomic_DNA"/>
</dbReference>
<name>A0AAV5UD71_9BILA</name>
<keyword evidence="2" id="KW-0472">Membrane</keyword>
<dbReference type="GO" id="GO:0016787">
    <property type="term" value="F:hydrolase activity"/>
    <property type="evidence" value="ECO:0007669"/>
    <property type="project" value="InterPro"/>
</dbReference>
<feature type="signal peptide" evidence="3">
    <location>
        <begin position="1"/>
        <end position="22"/>
    </location>
</feature>
<comment type="similarity">
    <text evidence="1">Belongs to the 'GDXG' lipolytic enzyme family.</text>
</comment>
<dbReference type="PROSITE" id="PS01173">
    <property type="entry name" value="LIPASE_GDXG_HIS"/>
    <property type="match status" value="1"/>
</dbReference>
<accession>A0AAV5UD71</accession>
<sequence length="700" mass="79347">LQSPMFYLFYLTLLLPIPLSFSQNLEKSRSVWVEQGLVRGKIYKIGDKQLQIFRGIPYAEPPVGDLRFRKPTKKSRWHQELAAVEYGSPCLQFMEFHRNDRFASESMKRESEDCLYLNVFSPYDADDESSLSPILVWIHGGSFLAGSGDTGIDMEVVAKNLVFKGITLVTLNYRLGPLGFMNYNMDGRVEGNFGIYDIIMALEWIQSNIKQLNGDPSRITLMGESAGGAAVSLLSVSPLTRDLFHRSIVMSGSSAAGWAVHTHGTPMWSIENIIAYLRCERAISEEDANEIVGEEFSQEEIGRKHCNYQEEKIACLSPDMNAHEMLSCLTKSLNFTSSLFRRALATELGVSKVVVDGVLLSSSGVDFIADNARIPLMTGVAKSEWSHKKPQFYNLPRLTNLTKEEVEQAVFKVIDTSFHQSVKDKLTNSTLLLLSNASFVRYMDDPTGQYATANVVTALQKMEADIEFVAPCHREISAYQAKGIPVYAYSFDYLPESPIYEEEKKIFSLFGKQPIDIVRKDANFADHKLEAFHGLDHAYIFSQGYTSNFEIRPFTKRDEVMSKMLTNMWTNFVKTGDPSTPRFKWPISTLEETQYVSIFLPPKIIQGDIHFPSPKFWNVEADLISRFISKGTDRQTIDPASELTNEERVELSAYRRAWWALWVLVGVLAFLLWSFVVYIALKKSRAPRSKPYDNIVVSAR</sequence>
<comment type="caution">
    <text evidence="5">The sequence shown here is derived from an EMBL/GenBank/DDBJ whole genome shotgun (WGS) entry which is preliminary data.</text>
</comment>
<dbReference type="AlphaFoldDB" id="A0AAV5UD71"/>
<evidence type="ECO:0000259" key="4">
    <source>
        <dbReference type="Pfam" id="PF00135"/>
    </source>
</evidence>
<dbReference type="PROSITE" id="PS00941">
    <property type="entry name" value="CARBOXYLESTERASE_B_2"/>
    <property type="match status" value="1"/>
</dbReference>
<dbReference type="SUPFAM" id="SSF53474">
    <property type="entry name" value="alpha/beta-Hydrolases"/>
    <property type="match status" value="1"/>
</dbReference>
<evidence type="ECO:0000313" key="5">
    <source>
        <dbReference type="EMBL" id="GMT04255.1"/>
    </source>
</evidence>
<dbReference type="InterPro" id="IPR002168">
    <property type="entry name" value="Lipase_GDXG_HIS_AS"/>
</dbReference>
<proteinExistence type="inferred from homology"/>